<dbReference type="HOGENOM" id="CLU_026673_4_0_1"/>
<dbReference type="InterPro" id="IPR011032">
    <property type="entry name" value="GroES-like_sf"/>
</dbReference>
<dbReference type="InterPro" id="IPR013154">
    <property type="entry name" value="ADH-like_N"/>
</dbReference>
<name>A7TDU1_VANPO</name>
<proteinExistence type="predicted"/>
<dbReference type="eggNOG" id="KOG1198">
    <property type="taxonomic scope" value="Eukaryota"/>
</dbReference>
<dbReference type="InterPro" id="IPR036291">
    <property type="entry name" value="NAD(P)-bd_dom_sf"/>
</dbReference>
<keyword evidence="3" id="KW-1185">Reference proteome</keyword>
<dbReference type="STRING" id="436907.A7TDU1"/>
<dbReference type="InParanoid" id="A7TDU1"/>
<evidence type="ECO:0000259" key="1">
    <source>
        <dbReference type="SMART" id="SM00829"/>
    </source>
</evidence>
<evidence type="ECO:0000313" key="3">
    <source>
        <dbReference type="Proteomes" id="UP000000267"/>
    </source>
</evidence>
<dbReference type="FunFam" id="3.90.180.10:FF:000038">
    <property type="entry name" value="Ast1p"/>
    <property type="match status" value="1"/>
</dbReference>
<dbReference type="SMART" id="SM00829">
    <property type="entry name" value="PKS_ER"/>
    <property type="match status" value="1"/>
</dbReference>
<dbReference type="RefSeq" id="XP_001647419.1">
    <property type="nucleotide sequence ID" value="XM_001647369.1"/>
</dbReference>
<dbReference type="EMBL" id="DS480378">
    <property type="protein sequence ID" value="EDO19561.1"/>
    <property type="molecule type" value="Genomic_DNA"/>
</dbReference>
<dbReference type="GeneID" id="5547919"/>
<dbReference type="OrthoDB" id="201656at2759"/>
<dbReference type="PANTHER" id="PTHR43482">
    <property type="entry name" value="PROTEIN AST1-RELATED"/>
    <property type="match status" value="1"/>
</dbReference>
<dbReference type="InterPro" id="IPR020843">
    <property type="entry name" value="ER"/>
</dbReference>
<dbReference type="SUPFAM" id="SSF50129">
    <property type="entry name" value="GroES-like"/>
    <property type="match status" value="1"/>
</dbReference>
<dbReference type="KEGG" id="vpo:Kpol_1018p94"/>
<reference evidence="2 3" key="1">
    <citation type="journal article" date="2007" name="Proc. Natl. Acad. Sci. U.S.A.">
        <title>Independent sorting-out of thousands of duplicated gene pairs in two yeast species descended from a whole-genome duplication.</title>
        <authorList>
            <person name="Scannell D.R."/>
            <person name="Frank A.C."/>
            <person name="Conant G.C."/>
            <person name="Byrne K.P."/>
            <person name="Woolfit M."/>
            <person name="Wolfe K.H."/>
        </authorList>
    </citation>
    <scope>NUCLEOTIDE SEQUENCE [LARGE SCALE GENOMIC DNA]</scope>
    <source>
        <strain evidence="3">ATCC 22028 / DSM 70294 / BCRC 21397 / CBS 2163 / NBRC 10782 / NRRL Y-8283 / UCD 57-17</strain>
    </source>
</reference>
<sequence>MSKEDNQPAPMPKKIEVEDSYLKRVARPLRHVKFIPTKALVFQTKTGPVDFTYENKIKTPIGSSKLVVDVRYVGLNPVDLMIKNGYNQQGFYGEIGLGREYFGVISDIGSKLESDNRWKIGDEVMGIYYHPHIGYGSLQTSILVDPKQDPLVLKPENVTMPEAGGSLFCLASAFEILEKLNSLKKLTPNANILINGGTSSVGLFALQLLKNYYHIVSKVTIVTSGTGPKVIKQHMPGFEKDFIFIDYLACRGKASKPLLKLLEDNTYTYFDEENGTESIENYSQGKYDIVLDFIGGYDILSQSQSLIHSGGHYVTTVGDYVADYKTDVFEHWDNPSASARKMFGNILWSYNYTHYKFDPNGKTELIEKCAELLGKRYVKCIVDNVYDWKDYKEAFNYMKLQRAQGKLILKVEKF</sequence>
<dbReference type="Pfam" id="PF13602">
    <property type="entry name" value="ADH_zinc_N_2"/>
    <property type="match status" value="1"/>
</dbReference>
<dbReference type="SUPFAM" id="SSF51735">
    <property type="entry name" value="NAD(P)-binding Rossmann-fold domains"/>
    <property type="match status" value="1"/>
</dbReference>
<gene>
    <name evidence="2" type="ORF">Kpol_1018p94</name>
</gene>
<organism evidence="3">
    <name type="scientific">Vanderwaltozyma polyspora (strain ATCC 22028 / DSM 70294 / BCRC 21397 / CBS 2163 / NBRC 10782 / NRRL Y-8283 / UCD 57-17)</name>
    <name type="common">Kluyveromyces polysporus</name>
    <dbReference type="NCBI Taxonomy" id="436907"/>
    <lineage>
        <taxon>Eukaryota</taxon>
        <taxon>Fungi</taxon>
        <taxon>Dikarya</taxon>
        <taxon>Ascomycota</taxon>
        <taxon>Saccharomycotina</taxon>
        <taxon>Saccharomycetes</taxon>
        <taxon>Saccharomycetales</taxon>
        <taxon>Saccharomycetaceae</taxon>
        <taxon>Vanderwaltozyma</taxon>
    </lineage>
</organism>
<dbReference type="PhylomeDB" id="A7TDU1"/>
<feature type="domain" description="Enoyl reductase (ER)" evidence="1">
    <location>
        <begin position="47"/>
        <end position="409"/>
    </location>
</feature>
<dbReference type="FunCoup" id="A7TDU1">
    <property type="interactions" value="99"/>
</dbReference>
<dbReference type="InterPro" id="IPR052585">
    <property type="entry name" value="Lipid_raft_assoc_Zn_ADH"/>
</dbReference>
<dbReference type="Pfam" id="PF08240">
    <property type="entry name" value="ADH_N"/>
    <property type="match status" value="1"/>
</dbReference>
<dbReference type="PANTHER" id="PTHR43482:SF1">
    <property type="entry name" value="PROTEIN AST1-RELATED"/>
    <property type="match status" value="1"/>
</dbReference>
<dbReference type="OMA" id="RHVKFIP"/>
<dbReference type="CDD" id="cd08247">
    <property type="entry name" value="AST1_like"/>
    <property type="match status" value="1"/>
</dbReference>
<protein>
    <recommendedName>
        <fullName evidence="1">Enoyl reductase (ER) domain-containing protein</fullName>
    </recommendedName>
</protein>
<evidence type="ECO:0000313" key="2">
    <source>
        <dbReference type="EMBL" id="EDO19561.1"/>
    </source>
</evidence>
<dbReference type="GO" id="GO:0016491">
    <property type="term" value="F:oxidoreductase activity"/>
    <property type="evidence" value="ECO:0007669"/>
    <property type="project" value="InterPro"/>
</dbReference>
<dbReference type="Proteomes" id="UP000000267">
    <property type="component" value="Unassembled WGS sequence"/>
</dbReference>
<accession>A7TDU1</accession>
<dbReference type="Gene3D" id="3.90.180.10">
    <property type="entry name" value="Medium-chain alcohol dehydrogenases, catalytic domain"/>
    <property type="match status" value="2"/>
</dbReference>
<dbReference type="AlphaFoldDB" id="A7TDU1"/>
<dbReference type="Gene3D" id="3.40.50.720">
    <property type="entry name" value="NAD(P)-binding Rossmann-like Domain"/>
    <property type="match status" value="2"/>
</dbReference>